<dbReference type="InterPro" id="IPR002508">
    <property type="entry name" value="MurNAc-LAA_cat"/>
</dbReference>
<feature type="signal peptide" evidence="2">
    <location>
        <begin position="1"/>
        <end position="24"/>
    </location>
</feature>
<evidence type="ECO:0000313" key="4">
    <source>
        <dbReference type="EMBL" id="HJC36471.1"/>
    </source>
</evidence>
<dbReference type="SMART" id="SM00646">
    <property type="entry name" value="Ami_3"/>
    <property type="match status" value="1"/>
</dbReference>
<evidence type="ECO:0000256" key="1">
    <source>
        <dbReference type="ARBA" id="ARBA00022801"/>
    </source>
</evidence>
<dbReference type="InterPro" id="IPR050695">
    <property type="entry name" value="N-acetylmuramoyl_amidase_3"/>
</dbReference>
<evidence type="ECO:0000259" key="3">
    <source>
        <dbReference type="SMART" id="SM00646"/>
    </source>
</evidence>
<dbReference type="PANTHER" id="PTHR30404">
    <property type="entry name" value="N-ACETYLMURAMOYL-L-ALANINE AMIDASE"/>
    <property type="match status" value="1"/>
</dbReference>
<reference evidence="4" key="2">
    <citation type="submission" date="2021-04" db="EMBL/GenBank/DDBJ databases">
        <authorList>
            <person name="Gilroy R."/>
        </authorList>
    </citation>
    <scope>NUCLEOTIDE SEQUENCE</scope>
    <source>
        <strain evidence="4">CHK187-11901</strain>
    </source>
</reference>
<dbReference type="Proteomes" id="UP000823896">
    <property type="component" value="Unassembled WGS sequence"/>
</dbReference>
<dbReference type="CDD" id="cd02696">
    <property type="entry name" value="MurNAc-LAA"/>
    <property type="match status" value="1"/>
</dbReference>
<dbReference type="GO" id="GO:0008745">
    <property type="term" value="F:N-acetylmuramoyl-L-alanine amidase activity"/>
    <property type="evidence" value="ECO:0007669"/>
    <property type="project" value="UniProtKB-EC"/>
</dbReference>
<comment type="caution">
    <text evidence="4">The sequence shown here is derived from an EMBL/GenBank/DDBJ whole genome shotgun (WGS) entry which is preliminary data.</text>
</comment>
<feature type="domain" description="MurNAc-LAA" evidence="3">
    <location>
        <begin position="105"/>
        <end position="214"/>
    </location>
</feature>
<dbReference type="GO" id="GO:0030288">
    <property type="term" value="C:outer membrane-bounded periplasmic space"/>
    <property type="evidence" value="ECO:0007669"/>
    <property type="project" value="TreeGrafter"/>
</dbReference>
<reference evidence="4" key="1">
    <citation type="journal article" date="2021" name="PeerJ">
        <title>Extensive microbial diversity within the chicken gut microbiome revealed by metagenomics and culture.</title>
        <authorList>
            <person name="Gilroy R."/>
            <person name="Ravi A."/>
            <person name="Getino M."/>
            <person name="Pursley I."/>
            <person name="Horton D.L."/>
            <person name="Alikhan N.F."/>
            <person name="Baker D."/>
            <person name="Gharbi K."/>
            <person name="Hall N."/>
            <person name="Watson M."/>
            <person name="Adriaenssens E.M."/>
            <person name="Foster-Nyarko E."/>
            <person name="Jarju S."/>
            <person name="Secka A."/>
            <person name="Antonio M."/>
            <person name="Oren A."/>
            <person name="Chaudhuri R.R."/>
            <person name="La Ragione R."/>
            <person name="Hildebrand F."/>
            <person name="Pallen M.J."/>
        </authorList>
    </citation>
    <scope>NUCLEOTIDE SEQUENCE</scope>
    <source>
        <strain evidence="4">CHK187-11901</strain>
    </source>
</reference>
<dbReference type="EMBL" id="DWWM01000029">
    <property type="protein sequence ID" value="HJC36471.1"/>
    <property type="molecule type" value="Genomic_DNA"/>
</dbReference>
<accession>A0A9D2NPZ7</accession>
<evidence type="ECO:0000313" key="5">
    <source>
        <dbReference type="Proteomes" id="UP000823896"/>
    </source>
</evidence>
<dbReference type="EC" id="3.5.1.28" evidence="4"/>
<dbReference type="AlphaFoldDB" id="A0A9D2NPZ7"/>
<dbReference type="Pfam" id="PF01520">
    <property type="entry name" value="Amidase_3"/>
    <property type="match status" value="1"/>
</dbReference>
<evidence type="ECO:0000256" key="2">
    <source>
        <dbReference type="SAM" id="SignalP"/>
    </source>
</evidence>
<keyword evidence="2" id="KW-0732">Signal</keyword>
<dbReference type="SUPFAM" id="SSF53187">
    <property type="entry name" value="Zn-dependent exopeptidases"/>
    <property type="match status" value="1"/>
</dbReference>
<proteinExistence type="predicted"/>
<dbReference type="Gene3D" id="3.40.630.40">
    <property type="entry name" value="Zn-dependent exopeptidases"/>
    <property type="match status" value="1"/>
</dbReference>
<name>A0A9D2NPZ7_9FIRM</name>
<protein>
    <submittedName>
        <fullName evidence="4">N-acetylmuramoyl-L-alanine amidase</fullName>
        <ecNumber evidence="4">3.5.1.28</ecNumber>
    </submittedName>
</protein>
<sequence length="221" mass="24660">MKKMKWIILSCCLLAAMTGIHVFSAQSVMPLAGKTILVDSGHGGKDDGAQRGEVKEDEINLIIAQEVKAQLISQGANVLMTREDDRDLADADSENRKRDDMKKRVEFIECGFCDLFVSIHLNAYPDASVQGAQVFYREQDGQSERLAQLTQEALSRCSGQKRREKPGDYYILERTTVPGVLVECGFLSNAEEREKLQSKAYQKQVAAAIVQGLIRYVRENG</sequence>
<gene>
    <name evidence="4" type="ORF">H9702_04995</name>
</gene>
<keyword evidence="1 4" id="KW-0378">Hydrolase</keyword>
<feature type="chain" id="PRO_5039522237" evidence="2">
    <location>
        <begin position="25"/>
        <end position="221"/>
    </location>
</feature>
<organism evidence="4 5">
    <name type="scientific">Candidatus Merdibacter merdavium</name>
    <dbReference type="NCBI Taxonomy" id="2838692"/>
    <lineage>
        <taxon>Bacteria</taxon>
        <taxon>Bacillati</taxon>
        <taxon>Bacillota</taxon>
        <taxon>Erysipelotrichia</taxon>
        <taxon>Erysipelotrichales</taxon>
        <taxon>Erysipelotrichaceae</taxon>
        <taxon>Merdibacter</taxon>
    </lineage>
</organism>
<dbReference type="GO" id="GO:0009253">
    <property type="term" value="P:peptidoglycan catabolic process"/>
    <property type="evidence" value="ECO:0007669"/>
    <property type="project" value="InterPro"/>
</dbReference>
<dbReference type="PANTHER" id="PTHR30404:SF0">
    <property type="entry name" value="N-ACETYLMURAMOYL-L-ALANINE AMIDASE AMIC"/>
    <property type="match status" value="1"/>
</dbReference>